<dbReference type="SMART" id="SM00827">
    <property type="entry name" value="PKS_AT"/>
    <property type="match status" value="1"/>
</dbReference>
<evidence type="ECO:0000313" key="7">
    <source>
        <dbReference type="Proteomes" id="UP000214666"/>
    </source>
</evidence>
<evidence type="ECO:0000256" key="2">
    <source>
        <dbReference type="ARBA" id="ARBA00022679"/>
    </source>
</evidence>
<dbReference type="AlphaFoldDB" id="A0A222WIS2"/>
<organism evidence="6 7">
    <name type="scientific">Paenibacillus kribbensis</name>
    <dbReference type="NCBI Taxonomy" id="172713"/>
    <lineage>
        <taxon>Bacteria</taxon>
        <taxon>Bacillati</taxon>
        <taxon>Bacillota</taxon>
        <taxon>Bacilli</taxon>
        <taxon>Bacillales</taxon>
        <taxon>Paenibacillaceae</taxon>
        <taxon>Paenibacillus</taxon>
    </lineage>
</organism>
<dbReference type="Pfam" id="PF00698">
    <property type="entry name" value="Acyl_transf_1"/>
    <property type="match status" value="1"/>
</dbReference>
<gene>
    <name evidence="6" type="ORF">B4V02_06315</name>
</gene>
<evidence type="ECO:0000256" key="4">
    <source>
        <dbReference type="ARBA" id="ARBA00048462"/>
    </source>
</evidence>
<dbReference type="PANTHER" id="PTHR42681:SF1">
    <property type="entry name" value="MALONYL-COA-ACYL CARRIER PROTEIN TRANSACYLASE, MITOCHONDRIAL"/>
    <property type="match status" value="1"/>
</dbReference>
<dbReference type="InterPro" id="IPR016035">
    <property type="entry name" value="Acyl_Trfase/lysoPLipase"/>
</dbReference>
<evidence type="ECO:0000313" key="6">
    <source>
        <dbReference type="EMBL" id="ASR46317.1"/>
    </source>
</evidence>
<dbReference type="GO" id="GO:0004314">
    <property type="term" value="F:[acyl-carrier-protein] S-malonyltransferase activity"/>
    <property type="evidence" value="ECO:0007669"/>
    <property type="project" value="UniProtKB-EC"/>
</dbReference>
<dbReference type="SUPFAM" id="SSF52151">
    <property type="entry name" value="FabD/lysophospholipase-like"/>
    <property type="match status" value="1"/>
</dbReference>
<dbReference type="Pfam" id="PF21607">
    <property type="entry name" value="FabD_helical_ins"/>
    <property type="match status" value="1"/>
</dbReference>
<dbReference type="Gene3D" id="3.20.20.70">
    <property type="entry name" value="Aldolase class I"/>
    <property type="match status" value="1"/>
</dbReference>
<protein>
    <recommendedName>
        <fullName evidence="1">[acyl-carrier-protein] S-malonyltransferase</fullName>
        <ecNumber evidence="1">2.3.1.39</ecNumber>
    </recommendedName>
</protein>
<comment type="catalytic activity">
    <reaction evidence="4">
        <text>holo-[ACP] + malonyl-CoA = malonyl-[ACP] + CoA</text>
        <dbReference type="Rhea" id="RHEA:41792"/>
        <dbReference type="Rhea" id="RHEA-COMP:9623"/>
        <dbReference type="Rhea" id="RHEA-COMP:9685"/>
        <dbReference type="ChEBI" id="CHEBI:57287"/>
        <dbReference type="ChEBI" id="CHEBI:57384"/>
        <dbReference type="ChEBI" id="CHEBI:64479"/>
        <dbReference type="ChEBI" id="CHEBI:78449"/>
        <dbReference type="EC" id="2.3.1.39"/>
    </reaction>
</comment>
<dbReference type="SUPFAM" id="SSF51412">
    <property type="entry name" value="Inosine monophosphate dehydrogenase (IMPDH)"/>
    <property type="match status" value="1"/>
</dbReference>
<dbReference type="SUPFAM" id="SSF55048">
    <property type="entry name" value="Probable ACP-binding domain of malonyl-CoA ACP transacylase"/>
    <property type="match status" value="1"/>
</dbReference>
<dbReference type="NCBIfam" id="TIGR02814">
    <property type="entry name" value="pfaD_fam"/>
    <property type="match status" value="1"/>
</dbReference>
<dbReference type="EC" id="2.3.1.39" evidence="1"/>
<proteinExistence type="predicted"/>
<dbReference type="Gene3D" id="3.30.70.250">
    <property type="entry name" value="Malonyl-CoA ACP transacylase, ACP-binding"/>
    <property type="match status" value="1"/>
</dbReference>
<dbReference type="Gene3D" id="3.40.366.10">
    <property type="entry name" value="Malonyl-Coenzyme A Acyl Carrier Protein, domain 2"/>
    <property type="match status" value="1"/>
</dbReference>
<dbReference type="InterPro" id="IPR014043">
    <property type="entry name" value="Acyl_transferase_dom"/>
</dbReference>
<reference evidence="6 7" key="1">
    <citation type="submission" date="2017-03" db="EMBL/GenBank/DDBJ databases">
        <title>Complete genome sequence of Paenibacillus Kribbensis producing bioflocculants.</title>
        <authorList>
            <person name="Lee H.-G."/>
            <person name="Oh H.-M."/>
        </authorList>
    </citation>
    <scope>NUCLEOTIDE SEQUENCE [LARGE SCALE GENOMIC DNA]</scope>
    <source>
        <strain evidence="6 7">AM49</strain>
    </source>
</reference>
<dbReference type="InterPro" id="IPR013785">
    <property type="entry name" value="Aldolase_TIM"/>
</dbReference>
<dbReference type="RefSeq" id="WP_094154137.1">
    <property type="nucleotide sequence ID" value="NZ_CP020028.1"/>
</dbReference>
<dbReference type="InterPro" id="IPR014179">
    <property type="entry name" value="PfaD-like_TIM-barrel"/>
</dbReference>
<dbReference type="KEGG" id="pkb:B4V02_06315"/>
<sequence length="766" mass="85497">MLAFVFPGQGSQRKGMGEGLFEEFPELTRQANAILGYSIEELCLVDAYNQLQQTQFTQPALYTVNALMYLKTLQVSGVSPEIVAGHSLGEYNALFAAGAFDFATGLKLVKKRGELMSLAAGGKMAAIVGMDMNNIQQILTQNRLDGIDIANLNSPQQVVISGLEEDMGRAKLIFEAMSTITYIPLTVSGAFHSRYMEEAGNKFAAYLDGFAFSNLNIPVISNFSARPYTKAELKLNLVRQMTSSVKWCETVQILLGLDHVEIREIGPGHVLTSLTQKIKQGAAPITLSREEWIYKESEQIQLTNDTRVPASPIVSGITPEFLGSEEFRKDYGIKYAYLSGAMFKGISSKEMVVKMGKAGMMGFLGTGGLSIPQIESDIQYIQQELNKGQAYGMNFLHTPGKLDRERDLTELYLKYEIRNIEVSAFINITESLIRYRAHGLYDKPDGTVEIRNRVLAKVSRPEVAENFLSPAPVVLVEKMVQAGQITQEQAKRLAQVAMADDLCLEADSGGHTDGGVAYVLMPAITRLRDDMMKKYEYKKKVRVGAAGGIGTPEAAAAAFMLGADFIVTGSINQCTVEAGTSNNAKDMLEQINIQDTTYAPAGDMFELGAKVQVLKKGVFFPARANKLYDLYRQYNSLEEISDKDQKQIQEKYFKRSFDEVYEEVRRHYPPQEIEKAELNPKRKMALIFKWYFAYSSYLACSGEADNRLDYQIQCGPALGSFNQWVKGTKWERWQHRHVDDIGIKIMAETAQILNHRFIAFHGAVYE</sequence>
<keyword evidence="3" id="KW-0012">Acyltransferase</keyword>
<evidence type="ECO:0000256" key="3">
    <source>
        <dbReference type="ARBA" id="ARBA00023315"/>
    </source>
</evidence>
<accession>A0A222WIS2</accession>
<dbReference type="InterPro" id="IPR001227">
    <property type="entry name" value="Ac_transferase_dom_sf"/>
</dbReference>
<dbReference type="OrthoDB" id="9805460at2"/>
<dbReference type="GO" id="GO:0006633">
    <property type="term" value="P:fatty acid biosynthetic process"/>
    <property type="evidence" value="ECO:0007669"/>
    <property type="project" value="TreeGrafter"/>
</dbReference>
<keyword evidence="7" id="KW-1185">Reference proteome</keyword>
<dbReference type="Proteomes" id="UP000214666">
    <property type="component" value="Chromosome"/>
</dbReference>
<dbReference type="CDD" id="cd04742">
    <property type="entry name" value="NPD_FabD"/>
    <property type="match status" value="1"/>
</dbReference>
<dbReference type="GO" id="GO:0005829">
    <property type="term" value="C:cytosol"/>
    <property type="evidence" value="ECO:0007669"/>
    <property type="project" value="TreeGrafter"/>
</dbReference>
<feature type="domain" description="Malonyl-CoA:ACP transacylase (MAT)" evidence="5">
    <location>
        <begin position="5"/>
        <end position="291"/>
    </location>
</feature>
<evidence type="ECO:0000259" key="5">
    <source>
        <dbReference type="SMART" id="SM00827"/>
    </source>
</evidence>
<dbReference type="InterPro" id="IPR016036">
    <property type="entry name" value="Malonyl_transacylase_ACP-bd"/>
</dbReference>
<dbReference type="InterPro" id="IPR004410">
    <property type="entry name" value="Malonyl_CoA-ACP_transAc_FabD"/>
</dbReference>
<dbReference type="NCBIfam" id="TIGR00128">
    <property type="entry name" value="fabD"/>
    <property type="match status" value="1"/>
</dbReference>
<dbReference type="PANTHER" id="PTHR42681">
    <property type="entry name" value="MALONYL-COA-ACYL CARRIER PROTEIN TRANSACYLASE, MITOCHONDRIAL"/>
    <property type="match status" value="1"/>
</dbReference>
<evidence type="ECO:0000256" key="1">
    <source>
        <dbReference type="ARBA" id="ARBA00013258"/>
    </source>
</evidence>
<dbReference type="InterPro" id="IPR050858">
    <property type="entry name" value="Mal-CoA-ACP_Trans/PKS_FabD"/>
</dbReference>
<dbReference type="InterPro" id="IPR049489">
    <property type="entry name" value="FabD-like_helical_ins"/>
</dbReference>
<keyword evidence="2 6" id="KW-0808">Transferase</keyword>
<dbReference type="EMBL" id="CP020028">
    <property type="protein sequence ID" value="ASR46317.1"/>
    <property type="molecule type" value="Genomic_DNA"/>
</dbReference>
<name>A0A222WIS2_9BACL</name>
<dbReference type="Pfam" id="PF03060">
    <property type="entry name" value="NMO"/>
    <property type="match status" value="1"/>
</dbReference>